<feature type="domain" description="Fibronectin type-III" evidence="9">
    <location>
        <begin position="1614"/>
        <end position="1708"/>
    </location>
</feature>
<dbReference type="PROSITE" id="PS50853">
    <property type="entry name" value="FN3"/>
    <property type="match status" value="2"/>
</dbReference>
<evidence type="ECO:0000256" key="1">
    <source>
        <dbReference type="ARBA" id="ARBA00022723"/>
    </source>
</evidence>
<feature type="domain" description="B box-type" evidence="8">
    <location>
        <begin position="1032"/>
        <end position="1072"/>
    </location>
</feature>
<dbReference type="SUPFAM" id="SSF57845">
    <property type="entry name" value="B-box zinc-binding domain"/>
    <property type="match status" value="2"/>
</dbReference>
<evidence type="ECO:0000313" key="10">
    <source>
        <dbReference type="EMBL" id="KAG7313902.1"/>
    </source>
</evidence>
<accession>A0A9D3N133</accession>
<name>A0A9D3N133_9TELE</name>
<dbReference type="CDD" id="cd00063">
    <property type="entry name" value="FN3"/>
    <property type="match status" value="2"/>
</dbReference>
<evidence type="ECO:0000259" key="9">
    <source>
        <dbReference type="PROSITE" id="PS50853"/>
    </source>
</evidence>
<feature type="region of interest" description="Disordered" evidence="6">
    <location>
        <begin position="743"/>
        <end position="771"/>
    </location>
</feature>
<dbReference type="SUPFAM" id="SSF49265">
    <property type="entry name" value="Fibronectin type III"/>
    <property type="match status" value="1"/>
</dbReference>
<dbReference type="Gene3D" id="2.60.40.10">
    <property type="entry name" value="Immunoglobulins"/>
    <property type="match status" value="2"/>
</dbReference>
<evidence type="ECO:0000256" key="5">
    <source>
        <dbReference type="SAM" id="Coils"/>
    </source>
</evidence>
<evidence type="ECO:0000256" key="3">
    <source>
        <dbReference type="ARBA" id="ARBA00022833"/>
    </source>
</evidence>
<dbReference type="InterPro" id="IPR040581">
    <property type="entry name" value="Thioredoxin_11"/>
</dbReference>
<keyword evidence="2 4" id="KW-0863">Zinc-finger</keyword>
<dbReference type="CDD" id="cd19769">
    <property type="entry name" value="Bbox2_TRIM16-like"/>
    <property type="match status" value="2"/>
</dbReference>
<feature type="region of interest" description="Disordered" evidence="6">
    <location>
        <begin position="658"/>
        <end position="700"/>
    </location>
</feature>
<feature type="compositionally biased region" description="Low complexity" evidence="6">
    <location>
        <begin position="761"/>
        <end position="771"/>
    </location>
</feature>
<dbReference type="Gene3D" id="3.80.10.10">
    <property type="entry name" value="Ribonuclease Inhibitor"/>
    <property type="match status" value="1"/>
</dbReference>
<reference evidence="10 11" key="1">
    <citation type="submission" date="2021-06" db="EMBL/GenBank/DDBJ databases">
        <title>Chromosome-level genome assembly of the red-tail catfish (Hemibagrus wyckioides).</title>
        <authorList>
            <person name="Shao F."/>
        </authorList>
    </citation>
    <scope>NUCLEOTIDE SEQUENCE [LARGE SCALE GENOMIC DNA]</scope>
    <source>
        <strain evidence="10">EC202008001</strain>
        <tissue evidence="10">Blood</tissue>
    </source>
</reference>
<keyword evidence="1" id="KW-0479">Metal-binding</keyword>
<dbReference type="InterPro" id="IPR013783">
    <property type="entry name" value="Ig-like_fold"/>
</dbReference>
<evidence type="ECO:0000256" key="4">
    <source>
        <dbReference type="PROSITE-ProRule" id="PRU00024"/>
    </source>
</evidence>
<dbReference type="InterPro" id="IPR000315">
    <property type="entry name" value="Znf_B-box"/>
</dbReference>
<feature type="coiled-coil region" evidence="5">
    <location>
        <begin position="276"/>
        <end position="310"/>
    </location>
</feature>
<dbReference type="EMBL" id="JAHKSW010000029">
    <property type="protein sequence ID" value="KAG7313902.1"/>
    <property type="molecule type" value="Genomic_DNA"/>
</dbReference>
<evidence type="ECO:0000259" key="7">
    <source>
        <dbReference type="PROSITE" id="PS50089"/>
    </source>
</evidence>
<dbReference type="InterPro" id="IPR003961">
    <property type="entry name" value="FN3_dom"/>
</dbReference>
<dbReference type="SMART" id="SM00336">
    <property type="entry name" value="BBOX"/>
    <property type="match status" value="3"/>
</dbReference>
<dbReference type="Pfam" id="PF18078">
    <property type="entry name" value="Thioredoxin_11"/>
    <property type="match status" value="1"/>
</dbReference>
<feature type="domain" description="B box-type" evidence="8">
    <location>
        <begin position="214"/>
        <end position="254"/>
    </location>
</feature>
<organism evidence="10 11">
    <name type="scientific">Hemibagrus wyckioides</name>
    <dbReference type="NCBI Taxonomy" id="337641"/>
    <lineage>
        <taxon>Eukaryota</taxon>
        <taxon>Metazoa</taxon>
        <taxon>Chordata</taxon>
        <taxon>Craniata</taxon>
        <taxon>Vertebrata</taxon>
        <taxon>Euteleostomi</taxon>
        <taxon>Actinopterygii</taxon>
        <taxon>Neopterygii</taxon>
        <taxon>Teleostei</taxon>
        <taxon>Ostariophysi</taxon>
        <taxon>Siluriformes</taxon>
        <taxon>Bagridae</taxon>
        <taxon>Hemibagrus</taxon>
    </lineage>
</organism>
<dbReference type="OrthoDB" id="6105938at2759"/>
<sequence>MLPGSRQSEAASQWIDLLHLKELEVLHSQRRRLPLQLHLHLRLGLPLSTVIFQQPMMKLGQIPSPCLSFKSDQSMDESPGFSNESITPDIRMKLGQIPSPCLSFKSDQSIDEPPRFCNENITAYNRKRFKTRPELKINISLDHMLKQAGFSPALPAQSYAGPGDMACDLCTGKRRRAVKWCLTCSVAYCETHVRKHYTVEALQKHKLTDVTGDPETRTCQLHHRALEAFCNTDKVFICLVCVMEEHKDHDIVLAKGGSHATEAKLTPNPHSTAIQNRECKAEIKRLFKHIKELTAKVKSLERAESELSHLSKRVFGGLQDGPDFTSEFVEVAALGRQLDLGMLYDCCSDSFSSDIYLWEKNLMSSMKLSIPRPQTDVRILDGDSLQDRLTALDLSLPLRASVVSGLVEMTGASAFIDHPVQTELQDRVTVHYRTSTRLDMLSQELLQDRFLSVTGSTTATHVVVAVLYGSQAFFVFDSKKDRNTKKTDLKDMITKMIASSSQIDLLCRLTETEKTANYIDGNVLQHSVGRALQNAGAVPLKVWLYPLKNLNQTSACIVKDISQDQLYKAEDVLAKLKMDISFSQHLMSVVGGHDVFTQFPALKEALSEFSSLLQQYQCDFQRRLASCIKTIRSTGALGEKKNLRDLLDRNDQSPFSSQCSCNGKHLKTDAPWQGPSRQSGVRISRDSFRTTEKTPNAYKTQCSPPVISSLQLHFSQDALHGPAPSYVSVRSSQPVDRLITPKRAGGFTQSDMSPPSPSPSRSPSLNSDWSTASTFSRRTFSPGVIQAYERCEFSHNSASSMWAPCPTSDQSEDEGSSFKRRMKLEQIPSPCLSFKSDQSMGEPLTFRNKNITPDIRRKLGQIPSPCLSFKSDQSMGAPLTFRNENITPYFRESPSSLDYWRYLICKDLLNEPMSISRGHTFCKTCNLSYWEKPTHEKHFSCPQCRKRFKTRPEKINISLDHMLKQAGFSPALPAQSYAGPGDMACDLCTRKRRRAVKWCLTCSVAYCEIHVRKHYTVEALQKHELTDVTGDPETRTCQLHHRALEAFCKTEQVFICLVCVMEEHKDHDTVLTKGGSHGAEAKLTANPHPTAIQQREMMHILKYIEELTTKVKSLERTESEFSHLSKRFFRGLQDAPVSDFTSEFVEVAALGRRMDLGMLYDCRSDSFSSDIFLWEKNLISFMKLSIPRPQTDVRILDGDSLQDRLTALDLSLPLRASVVSGLVEMTGASAFIDHPVQTELQDRVTVHYRTSTRLDMLSQELLQDRFLSVTGSTTATHVVVAVLYGSQAFFVFDSKKDSSTEKTDLKGMMTKMIASSSQIDLLSRLVEKEITASFVDGDVLQHSVGRALQNAGAVPLKVWLYPLKNLNQTSACVVKDISRDQLYKAEDVLAKLKTDISFSQHLMSVVGGHDVFTQFSALKEALSEFSSLLQQYQCDFQRRLASCIKTIRSTGAVGEEENLQDLLDRNDQSPFSSQCRYQWLQNKNAEVKALSQCKSANIRIMSNQNDLQHFVKDCKAYEVWCLIFTSLEGEDPFLSALRQHNEARNIREAFRISDTNNKIISDLYSFILKKTTSESMQATRFIAASVPDLHFPGSAVHLYQSGDLVSRNVKLHVKPDAPGIISVQQTRVTMKLQSLKTQMTRSYRVEYRTVLDDRSSVDMKCRVISCTGENCVVSGLAPGTRYQLRYAVMDSDEMTDYSEVTEFQTASRDSPGALTVLKPTKDSLYIAWQRAESDEDSPVLYYTVEYLEAGLDGWQSIQTNGPVCECKIALPYSTCYRARVSAVYGEGDISTPSETKVPVRVWSIDLSKRKASIFLEVLKLQTTKKCVKLRDCTDEESEVRSFLQCLSYISQLSVDPPQTSRESLHAWRNKMTSFLTNLCLQAVIHHKDSILETLQKLPLHYFKTYHEQSAFLLDLYSRVKDYEIQTGQEVRPALQAVYQKLPEVWSINLSKIKASLFLEVLKLQMVKKAVELRGWSEEESEMRSLLQCLPYISQLSFVPLQPQRECPQDRRKRVREFLLDLCLQAALHQNEQIQTIVEKCFKTDKETSVFLLLLYSHVRNHEAQAGRSILPALQSVYTSLPKIWSINLSDKMASLFLEVLKLQPVKKAVELTGWSEDESEMKILLQCLPYISQLRFGFVLRGKRKQNTTLQFLVKLIAGAAESSAETGENFTELLASLCSFRTFSFSGEDQEFDSVAYCNLLLDLYLHAKDYESETCRSVLPALQSIYESLPEVWTINLTDKKASLFLEVLKLLTVKKVVELTGWSNEKRKVRSFIQCLPCISQLRLGSDILVEMAQTKSLRCRTPVMLDELSLTESSTKQPEGMACELPRSLGFLLKCWKIQRLNLTEYKTADESLIDLLNHQGPLTVRFSEETLQKWAMVLYEVRDEDLTRLFLQNVDGDLSSCSLSWDVIHWFLQHHRVTVDFKRSTIKQENLQDLLSVLDKIHLRGLKSSFVLSIMRKLYETGSAHLVSSLLSSTNNCINLENRQLDSVDCAALSFTLQHCTGVSLNLLWTSVPQGELQSIVPLLRHVSHLRVDRLLLLRLLHCFTVPELQQEAAVLLSALHHKLDFSCHDALDLTADTMTFSLVLSSEYCRVISTAIQISHSLVQLVIQDCEMEEAAVEELFPVLHTVTLQCSKDLLLRFLCRVDLGTEEERFSRARNLSRALREELDLSETQLNLQACKSLALVLEYSEGLLQLDLSHCQITDQLLEPLMPHLRKTRVLDLSHNHITDVAARNIYVLSINSNIQTVCLFNNRITDSSLFLQDKRFEIW</sequence>
<gene>
    <name evidence="10" type="ORF">KOW79_022398</name>
</gene>
<dbReference type="GO" id="GO:0008270">
    <property type="term" value="F:zinc ion binding"/>
    <property type="evidence" value="ECO:0007669"/>
    <property type="project" value="UniProtKB-KW"/>
</dbReference>
<dbReference type="InterPro" id="IPR036116">
    <property type="entry name" value="FN3_sf"/>
</dbReference>
<dbReference type="PANTHER" id="PTHR31594">
    <property type="entry name" value="AIG1-TYPE G DOMAIN-CONTAINING PROTEIN"/>
    <property type="match status" value="1"/>
</dbReference>
<dbReference type="Gene3D" id="1.20.58.1200">
    <property type="entry name" value="RNA silencing suppressor P21, N-terminal domain"/>
    <property type="match status" value="4"/>
</dbReference>
<dbReference type="CDD" id="cd19802">
    <property type="entry name" value="Bbox1_TRIM8-like"/>
    <property type="match status" value="2"/>
</dbReference>
<dbReference type="PANTHER" id="PTHR31594:SF16">
    <property type="entry name" value="SI:CH211-281L24.3"/>
    <property type="match status" value="1"/>
</dbReference>
<dbReference type="Proteomes" id="UP000824219">
    <property type="component" value="Linkage Group LG29"/>
</dbReference>
<keyword evidence="5" id="KW-0175">Coiled coil</keyword>
<dbReference type="InterPro" id="IPR052090">
    <property type="entry name" value="Cytolytic_pore-forming_toxin"/>
</dbReference>
<dbReference type="Gene3D" id="3.30.40.10">
    <property type="entry name" value="Zinc/RING finger domain, C3HC4 (zinc finger)"/>
    <property type="match status" value="1"/>
</dbReference>
<dbReference type="InterPro" id="IPR056072">
    <property type="entry name" value="SNTX_MACPF/CDC-like_dom"/>
</dbReference>
<comment type="caution">
    <text evidence="10">The sequence shown here is derived from an EMBL/GenBank/DDBJ whole genome shotgun (WGS) entry which is preliminary data.</text>
</comment>
<dbReference type="Pfam" id="PF15227">
    <property type="entry name" value="zf-C3HC4_4"/>
    <property type="match status" value="1"/>
</dbReference>
<dbReference type="Pfam" id="PF00643">
    <property type="entry name" value="zf-B_box"/>
    <property type="match status" value="2"/>
</dbReference>
<keyword evidence="11" id="KW-1185">Reference proteome</keyword>
<dbReference type="InterPro" id="IPR001841">
    <property type="entry name" value="Znf_RING"/>
</dbReference>
<feature type="domain" description="Fibronectin type-III" evidence="9">
    <location>
        <begin position="1710"/>
        <end position="1804"/>
    </location>
</feature>
<evidence type="ECO:0000259" key="8">
    <source>
        <dbReference type="PROSITE" id="PS50119"/>
    </source>
</evidence>
<dbReference type="Pfam" id="PF24674">
    <property type="entry name" value="MACPF_SNTX"/>
    <property type="match status" value="2"/>
</dbReference>
<dbReference type="SMART" id="SM00060">
    <property type="entry name" value="FN3"/>
    <property type="match status" value="2"/>
</dbReference>
<dbReference type="InterPro" id="IPR013083">
    <property type="entry name" value="Znf_RING/FYVE/PHD"/>
</dbReference>
<dbReference type="InterPro" id="IPR032675">
    <property type="entry name" value="LRR_dom_sf"/>
</dbReference>
<keyword evidence="3" id="KW-0862">Zinc</keyword>
<dbReference type="InterPro" id="IPR048997">
    <property type="entry name" value="Stonustoxin-like_helical"/>
</dbReference>
<proteinExistence type="predicted"/>
<dbReference type="SUPFAM" id="SSF57850">
    <property type="entry name" value="RING/U-box"/>
    <property type="match status" value="1"/>
</dbReference>
<protein>
    <submittedName>
        <fullName evidence="10">Uncharacterized protein</fullName>
    </submittedName>
</protein>
<dbReference type="SUPFAM" id="SSF52047">
    <property type="entry name" value="RNI-like"/>
    <property type="match status" value="1"/>
</dbReference>
<feature type="domain" description="RING-type" evidence="7">
    <location>
        <begin position="904"/>
        <end position="945"/>
    </location>
</feature>
<evidence type="ECO:0000256" key="2">
    <source>
        <dbReference type="ARBA" id="ARBA00022771"/>
    </source>
</evidence>
<feature type="compositionally biased region" description="Basic and acidic residues" evidence="6">
    <location>
        <begin position="683"/>
        <end position="692"/>
    </location>
</feature>
<dbReference type="PROSITE" id="PS50119">
    <property type="entry name" value="ZF_BBOX"/>
    <property type="match status" value="2"/>
</dbReference>
<dbReference type="Pfam" id="PF21109">
    <property type="entry name" value="Stonustoxin_helical"/>
    <property type="match status" value="2"/>
</dbReference>
<dbReference type="Gene3D" id="3.30.160.60">
    <property type="entry name" value="Classic Zinc Finger"/>
    <property type="match status" value="2"/>
</dbReference>
<dbReference type="Gene3D" id="4.10.830.40">
    <property type="match status" value="2"/>
</dbReference>
<evidence type="ECO:0000313" key="11">
    <source>
        <dbReference type="Proteomes" id="UP000824219"/>
    </source>
</evidence>
<dbReference type="PROSITE" id="PS50089">
    <property type="entry name" value="ZF_RING_2"/>
    <property type="match status" value="1"/>
</dbReference>
<evidence type="ECO:0000256" key="6">
    <source>
        <dbReference type="SAM" id="MobiDB-lite"/>
    </source>
</evidence>